<feature type="region of interest" description="Disordered" evidence="1">
    <location>
        <begin position="254"/>
        <end position="330"/>
    </location>
</feature>
<reference evidence="2 3" key="1">
    <citation type="submission" date="2020-08" db="EMBL/GenBank/DDBJ databases">
        <authorList>
            <person name="Koutsovoulos G."/>
            <person name="Danchin GJ E."/>
        </authorList>
    </citation>
    <scope>NUCLEOTIDE SEQUENCE [LARGE SCALE GENOMIC DNA]</scope>
</reference>
<dbReference type="AlphaFoldDB" id="A0A6V7UH23"/>
<evidence type="ECO:0000313" key="2">
    <source>
        <dbReference type="EMBL" id="CAD2158030.1"/>
    </source>
</evidence>
<feature type="compositionally biased region" description="Pro residues" evidence="1">
    <location>
        <begin position="154"/>
        <end position="169"/>
    </location>
</feature>
<sequence length="330" mass="37898">MDFSGGHVQALLNIIQNYPINPQQQPQHISMPPQPDLSLTLGRGRPQGGYIIPFDHQKGQNELRQRMVQYILQLPQEFRQDMTNYMHYLLMLLPKPQTPQPTQTTSEGDQPAPAGLRSLLRHYLFPRLNEYQVDGLGNVYKLPPQQQQFYQQPYQPPHQQPYQQPPQQPPQQHFPSFPHVGRAQTGIRLQERPQVQYHQFYHPSHQQQPSQRPRTMLQPIPTLHLTKLFGSDYATDRDLQGILRRGLLEDVVRSGQQRAHGESSSNPQSRMNLDPSLRQTFDRSAINPQYGITQHLPQQQGGPPNTEQQHLQGEPGNDPSTAGEIDKDSE</sequence>
<organism evidence="2 3">
    <name type="scientific">Meloidogyne enterolobii</name>
    <name type="common">Root-knot nematode worm</name>
    <name type="synonym">Meloidogyne mayaguensis</name>
    <dbReference type="NCBI Taxonomy" id="390850"/>
    <lineage>
        <taxon>Eukaryota</taxon>
        <taxon>Metazoa</taxon>
        <taxon>Ecdysozoa</taxon>
        <taxon>Nematoda</taxon>
        <taxon>Chromadorea</taxon>
        <taxon>Rhabditida</taxon>
        <taxon>Tylenchina</taxon>
        <taxon>Tylenchomorpha</taxon>
        <taxon>Tylenchoidea</taxon>
        <taxon>Meloidogynidae</taxon>
        <taxon>Meloidogyninae</taxon>
        <taxon>Meloidogyne</taxon>
    </lineage>
</organism>
<gene>
    <name evidence="2" type="ORF">MENT_LOCUS12947</name>
</gene>
<feature type="region of interest" description="Disordered" evidence="1">
    <location>
        <begin position="151"/>
        <end position="179"/>
    </location>
</feature>
<comment type="caution">
    <text evidence="2">The sequence shown here is derived from an EMBL/GenBank/DDBJ whole genome shotgun (WGS) entry which is preliminary data.</text>
</comment>
<name>A0A6V7UH23_MELEN</name>
<dbReference type="Proteomes" id="UP000580250">
    <property type="component" value="Unassembled WGS sequence"/>
</dbReference>
<feature type="compositionally biased region" description="Polar residues" evidence="1">
    <location>
        <begin position="286"/>
        <end position="311"/>
    </location>
</feature>
<protein>
    <submittedName>
        <fullName evidence="2">Uncharacterized protein</fullName>
    </submittedName>
</protein>
<accession>A0A6V7UH23</accession>
<evidence type="ECO:0000313" key="3">
    <source>
        <dbReference type="Proteomes" id="UP000580250"/>
    </source>
</evidence>
<dbReference type="EMBL" id="CAJEWN010000068">
    <property type="protein sequence ID" value="CAD2158030.1"/>
    <property type="molecule type" value="Genomic_DNA"/>
</dbReference>
<proteinExistence type="predicted"/>
<evidence type="ECO:0000256" key="1">
    <source>
        <dbReference type="SAM" id="MobiDB-lite"/>
    </source>
</evidence>
<feature type="compositionally biased region" description="Low complexity" evidence="1">
    <location>
        <begin position="170"/>
        <end position="179"/>
    </location>
</feature>
<feature type="compositionally biased region" description="Polar residues" evidence="1">
    <location>
        <begin position="254"/>
        <end position="271"/>
    </location>
</feature>